<comment type="caution">
    <text evidence="1">The sequence shown here is derived from an EMBL/GenBank/DDBJ whole genome shotgun (WGS) entry which is preliminary data.</text>
</comment>
<accession>A0A3E2BN07</accession>
<dbReference type="AlphaFoldDB" id="A0A3E2BN07"/>
<dbReference type="SUPFAM" id="SSF49344">
    <property type="entry name" value="CBD9-like"/>
    <property type="match status" value="1"/>
</dbReference>
<evidence type="ECO:0000313" key="1">
    <source>
        <dbReference type="EMBL" id="RFT16094.1"/>
    </source>
</evidence>
<dbReference type="Proteomes" id="UP000257323">
    <property type="component" value="Unassembled WGS sequence"/>
</dbReference>
<dbReference type="Gene3D" id="2.60.40.1190">
    <property type="match status" value="1"/>
</dbReference>
<dbReference type="CDD" id="cd09620">
    <property type="entry name" value="CBM9_like_3"/>
    <property type="match status" value="1"/>
</dbReference>
<evidence type="ECO:0000313" key="2">
    <source>
        <dbReference type="Proteomes" id="UP000257323"/>
    </source>
</evidence>
<protein>
    <submittedName>
        <fullName evidence="1">FenI</fullName>
    </submittedName>
</protein>
<name>A0A3E2BN07_9BACT</name>
<dbReference type="PANTHER" id="PTHR35532:SF5">
    <property type="entry name" value="CARBOHYDRATE-BINDING DOMAIN-CONTAINING PROTEIN"/>
    <property type="match status" value="1"/>
</dbReference>
<reference evidence="1 2" key="1">
    <citation type="submission" date="2018-08" db="EMBL/GenBank/DDBJ databases">
        <title>Genome analysis of the thermophilic bacterium of the candidate phylum Aminicenantes from deep subsurface aquifer revealed its physiology and ecological role.</title>
        <authorList>
            <person name="Kadnikov V.V."/>
            <person name="Mardanov A.V."/>
            <person name="Beletsky A.V."/>
            <person name="Karnachuk O.V."/>
            <person name="Ravin N.V."/>
        </authorList>
    </citation>
    <scope>NUCLEOTIDE SEQUENCE [LARGE SCALE GENOMIC DNA]</scope>
    <source>
        <strain evidence="1">BY38</strain>
    </source>
</reference>
<sequence>MENSQYDFKRMMPGPPASYTCLRTPLPVEVDGNLDKPTWKGAPRSERFVDLVTGRPAFLDTRMAALWDDEYFYLAFWVEEPDVRAHLSERDSFLWLENDVEVFIAGPDCYYELQVNALGTIYEVFYIWQEALKPGGYFDRPEFDLYRRQVDVLGGFQDASRCGRHPRGRRWAFQDWDFPGLKWAVRVDGTLNNSTDIDRGWTVELAFPWKGMEVLAQGRPLPPGDGDIWRMSFSRFEALDVAGRRLEPSAGWALNAHGVYDSHIPECFSRVIFSRKEIRV</sequence>
<dbReference type="PANTHER" id="PTHR35532">
    <property type="entry name" value="SIMILAR TO POLYHYDROXYALKANOATE DEPOLYMERASE"/>
    <property type="match status" value="1"/>
</dbReference>
<proteinExistence type="predicted"/>
<dbReference type="EMBL" id="QUAH01000005">
    <property type="protein sequence ID" value="RFT16094.1"/>
    <property type="molecule type" value="Genomic_DNA"/>
</dbReference>
<organism evidence="1 2">
    <name type="scientific">Candidatus Saccharicenans subterraneus</name>
    <dbReference type="NCBI Taxonomy" id="2508984"/>
    <lineage>
        <taxon>Bacteria</taxon>
        <taxon>Candidatus Aminicenantota</taxon>
        <taxon>Candidatus Aminicenantia</taxon>
        <taxon>Candidatus Aminicenantales</taxon>
        <taxon>Candidatus Saccharicenantaceae</taxon>
        <taxon>Candidatus Saccharicenans</taxon>
    </lineage>
</organism>
<gene>
    <name evidence="1" type="ORF">OP8BY_2100</name>
</gene>